<evidence type="ECO:0000313" key="1">
    <source>
        <dbReference type="EMBL" id="MBB4858152.1"/>
    </source>
</evidence>
<dbReference type="RefSeq" id="WP_184243591.1">
    <property type="nucleotide sequence ID" value="NZ_JACHLR010000005.1"/>
</dbReference>
<name>A0A7W7K8E4_9SPHN</name>
<accession>A0A7W7K8E4</accession>
<dbReference type="EMBL" id="JACHLR010000005">
    <property type="protein sequence ID" value="MBB4858152.1"/>
    <property type="molecule type" value="Genomic_DNA"/>
</dbReference>
<sequence>MAMTRKFFLLTEVLPMIPSRMELIPAFVDSAIEIANDRRAELLEELLGGPGGGSLEPLLIALKIGRGDKPVVAKEVLYVAEDILERMRRRSADAAPQA</sequence>
<organism evidence="1 2">
    <name type="scientific">Novosphingobium chloroacetimidivorans</name>
    <dbReference type="NCBI Taxonomy" id="1428314"/>
    <lineage>
        <taxon>Bacteria</taxon>
        <taxon>Pseudomonadati</taxon>
        <taxon>Pseudomonadota</taxon>
        <taxon>Alphaproteobacteria</taxon>
        <taxon>Sphingomonadales</taxon>
        <taxon>Sphingomonadaceae</taxon>
        <taxon>Novosphingobium</taxon>
    </lineage>
</organism>
<keyword evidence="2" id="KW-1185">Reference proteome</keyword>
<dbReference type="AlphaFoldDB" id="A0A7W7K8E4"/>
<evidence type="ECO:0000313" key="2">
    <source>
        <dbReference type="Proteomes" id="UP000555448"/>
    </source>
</evidence>
<dbReference type="Proteomes" id="UP000555448">
    <property type="component" value="Unassembled WGS sequence"/>
</dbReference>
<proteinExistence type="predicted"/>
<protein>
    <submittedName>
        <fullName evidence="1">Uncharacterized protein</fullName>
    </submittedName>
</protein>
<comment type="caution">
    <text evidence="1">The sequence shown here is derived from an EMBL/GenBank/DDBJ whole genome shotgun (WGS) entry which is preliminary data.</text>
</comment>
<reference evidence="1 2" key="1">
    <citation type="submission" date="2020-08" db="EMBL/GenBank/DDBJ databases">
        <title>Functional genomics of gut bacteria from endangered species of beetles.</title>
        <authorList>
            <person name="Carlos-Shanley C."/>
        </authorList>
    </citation>
    <scope>NUCLEOTIDE SEQUENCE [LARGE SCALE GENOMIC DNA]</scope>
    <source>
        <strain evidence="1 2">S00245</strain>
    </source>
</reference>
<gene>
    <name evidence="1" type="ORF">HNO88_001471</name>
</gene>